<evidence type="ECO:0000313" key="2">
    <source>
        <dbReference type="Proteomes" id="UP000824782"/>
    </source>
</evidence>
<proteinExistence type="predicted"/>
<feature type="non-terminal residue" evidence="1">
    <location>
        <position position="1"/>
    </location>
</feature>
<dbReference type="EMBL" id="WNYA01013833">
    <property type="protein sequence ID" value="KAG8539621.1"/>
    <property type="molecule type" value="Genomic_DNA"/>
</dbReference>
<gene>
    <name evidence="1" type="ORF">GDO81_020625</name>
</gene>
<name>A0AAV6YSI3_ENGPU</name>
<dbReference type="PANTHER" id="PTHR15036:SF46">
    <property type="entry name" value="CONTACTIN-ASSOCIATED PROTEIN-LIKE 5"/>
    <property type="match status" value="1"/>
</dbReference>
<accession>A0AAV6YSI3</accession>
<sequence length="101" mass="11379">TSDIGFLTFKEHLPVSQIVITDTNRSGSEAAWKVGPLRCYGDRSFWNSASFTSGISYLYFPTFHSDFSVDVSFFFKTTSLSGVFLENLGVKDFIRIELVCK</sequence>
<dbReference type="Proteomes" id="UP000824782">
    <property type="component" value="Unassembled WGS sequence"/>
</dbReference>
<dbReference type="Gene3D" id="2.60.120.200">
    <property type="match status" value="1"/>
</dbReference>
<dbReference type="InterPro" id="IPR013320">
    <property type="entry name" value="ConA-like_dom_sf"/>
</dbReference>
<organism evidence="1 2">
    <name type="scientific">Engystomops pustulosus</name>
    <name type="common">Tungara frog</name>
    <name type="synonym">Physalaemus pustulosus</name>
    <dbReference type="NCBI Taxonomy" id="76066"/>
    <lineage>
        <taxon>Eukaryota</taxon>
        <taxon>Metazoa</taxon>
        <taxon>Chordata</taxon>
        <taxon>Craniata</taxon>
        <taxon>Vertebrata</taxon>
        <taxon>Euteleostomi</taxon>
        <taxon>Amphibia</taxon>
        <taxon>Batrachia</taxon>
        <taxon>Anura</taxon>
        <taxon>Neobatrachia</taxon>
        <taxon>Hyloidea</taxon>
        <taxon>Leptodactylidae</taxon>
        <taxon>Leiuperinae</taxon>
        <taxon>Engystomops</taxon>
    </lineage>
</organism>
<dbReference type="SUPFAM" id="SSF49899">
    <property type="entry name" value="Concanavalin A-like lectins/glucanases"/>
    <property type="match status" value="1"/>
</dbReference>
<dbReference type="PANTHER" id="PTHR15036">
    <property type="entry name" value="PIKACHURIN-LIKE PROTEIN"/>
    <property type="match status" value="1"/>
</dbReference>
<dbReference type="InterPro" id="IPR050372">
    <property type="entry name" value="Neurexin-related_CASP"/>
</dbReference>
<evidence type="ECO:0000313" key="1">
    <source>
        <dbReference type="EMBL" id="KAG8539621.1"/>
    </source>
</evidence>
<protein>
    <submittedName>
        <fullName evidence="1">Uncharacterized protein</fullName>
    </submittedName>
</protein>
<dbReference type="AlphaFoldDB" id="A0AAV6YSI3"/>
<keyword evidence="2" id="KW-1185">Reference proteome</keyword>
<reference evidence="1" key="1">
    <citation type="thesis" date="2020" institute="ProQuest LLC" country="789 East Eisenhower Parkway, Ann Arbor, MI, USA">
        <title>Comparative Genomics and Chromosome Evolution.</title>
        <authorList>
            <person name="Mudd A.B."/>
        </authorList>
    </citation>
    <scope>NUCLEOTIDE SEQUENCE</scope>
    <source>
        <strain evidence="1">237g6f4</strain>
        <tissue evidence="1">Blood</tissue>
    </source>
</reference>
<comment type="caution">
    <text evidence="1">The sequence shown here is derived from an EMBL/GenBank/DDBJ whole genome shotgun (WGS) entry which is preliminary data.</text>
</comment>